<name>A0A1W0VS21_SORBI</name>
<dbReference type="EMBL" id="CM000769">
    <property type="protein sequence ID" value="OQU76082.1"/>
    <property type="molecule type" value="Genomic_DNA"/>
</dbReference>
<organism evidence="1 2">
    <name type="scientific">Sorghum bicolor</name>
    <name type="common">Sorghum</name>
    <name type="synonym">Sorghum vulgare</name>
    <dbReference type="NCBI Taxonomy" id="4558"/>
    <lineage>
        <taxon>Eukaryota</taxon>
        <taxon>Viridiplantae</taxon>
        <taxon>Streptophyta</taxon>
        <taxon>Embryophyta</taxon>
        <taxon>Tracheophyta</taxon>
        <taxon>Spermatophyta</taxon>
        <taxon>Magnoliopsida</taxon>
        <taxon>Liliopsida</taxon>
        <taxon>Poales</taxon>
        <taxon>Poaceae</taxon>
        <taxon>PACMAD clade</taxon>
        <taxon>Panicoideae</taxon>
        <taxon>Andropogonodae</taxon>
        <taxon>Andropogoneae</taxon>
        <taxon>Sorghinae</taxon>
        <taxon>Sorghum</taxon>
    </lineage>
</organism>
<reference evidence="2" key="2">
    <citation type="journal article" date="2018" name="Plant J.">
        <title>The Sorghum bicolor reference genome: improved assembly, gene annotations, a transcriptome atlas, and signatures of genome organization.</title>
        <authorList>
            <person name="McCormick R.F."/>
            <person name="Truong S.K."/>
            <person name="Sreedasyam A."/>
            <person name="Jenkins J."/>
            <person name="Shu S."/>
            <person name="Sims D."/>
            <person name="Kennedy M."/>
            <person name="Amirebrahimi M."/>
            <person name="Weers B.D."/>
            <person name="McKinley B."/>
            <person name="Mattison A."/>
            <person name="Morishige D.T."/>
            <person name="Grimwood J."/>
            <person name="Schmutz J."/>
            <person name="Mullet J.E."/>
        </authorList>
    </citation>
    <scope>NUCLEOTIDE SEQUENCE [LARGE SCALE GENOMIC DNA]</scope>
    <source>
        <strain evidence="2">cv. BTx623</strain>
    </source>
</reference>
<evidence type="ECO:0000313" key="2">
    <source>
        <dbReference type="Proteomes" id="UP000000768"/>
    </source>
</evidence>
<proteinExistence type="predicted"/>
<dbReference type="Gramene" id="OQU76082">
    <property type="protein sequence ID" value="OQU76082"/>
    <property type="gene ID" value="SORBI_3010G090550"/>
</dbReference>
<dbReference type="InParanoid" id="A0A1W0VS21"/>
<dbReference type="AlphaFoldDB" id="A0A1W0VS21"/>
<evidence type="ECO:0000313" key="1">
    <source>
        <dbReference type="EMBL" id="OQU76082.1"/>
    </source>
</evidence>
<keyword evidence="2" id="KW-1185">Reference proteome</keyword>
<dbReference type="Proteomes" id="UP000000768">
    <property type="component" value="Chromosome 10"/>
</dbReference>
<sequence>MTASRRRNKFWVKLWTCKKEPSTRLRRNARIGCSWPVRLGRCSRLHG</sequence>
<reference evidence="1 2" key="1">
    <citation type="journal article" date="2009" name="Nature">
        <title>The Sorghum bicolor genome and the diversification of grasses.</title>
        <authorList>
            <person name="Paterson A.H."/>
            <person name="Bowers J.E."/>
            <person name="Bruggmann R."/>
            <person name="Dubchak I."/>
            <person name="Grimwood J."/>
            <person name="Gundlach H."/>
            <person name="Haberer G."/>
            <person name="Hellsten U."/>
            <person name="Mitros T."/>
            <person name="Poliakov A."/>
            <person name="Schmutz J."/>
            <person name="Spannagl M."/>
            <person name="Tang H."/>
            <person name="Wang X."/>
            <person name="Wicker T."/>
            <person name="Bharti A.K."/>
            <person name="Chapman J."/>
            <person name="Feltus F.A."/>
            <person name="Gowik U."/>
            <person name="Grigoriev I.V."/>
            <person name="Lyons E."/>
            <person name="Maher C.A."/>
            <person name="Martis M."/>
            <person name="Narechania A."/>
            <person name="Otillar R.P."/>
            <person name="Penning B.W."/>
            <person name="Salamov A.A."/>
            <person name="Wang Y."/>
            <person name="Zhang L."/>
            <person name="Carpita N.C."/>
            <person name="Freeling M."/>
            <person name="Gingle A.R."/>
            <person name="Hash C.T."/>
            <person name="Keller B."/>
            <person name="Klein P."/>
            <person name="Kresovich S."/>
            <person name="McCann M.C."/>
            <person name="Ming R."/>
            <person name="Peterson D.G."/>
            <person name="Mehboob-ur-Rahman"/>
            <person name="Ware D."/>
            <person name="Westhoff P."/>
            <person name="Mayer K.F."/>
            <person name="Messing J."/>
            <person name="Rokhsar D.S."/>
        </authorList>
    </citation>
    <scope>NUCLEOTIDE SEQUENCE [LARGE SCALE GENOMIC DNA]</scope>
    <source>
        <strain evidence="2">cv. BTx623</strain>
    </source>
</reference>
<protein>
    <submittedName>
        <fullName evidence="1">Uncharacterized protein</fullName>
    </submittedName>
</protein>
<gene>
    <name evidence="1" type="ORF">SORBI_3010G090550</name>
</gene>
<accession>A0A1W0VS21</accession>